<dbReference type="EnsemblMetazoa" id="XM_001607122">
    <property type="protein sequence ID" value="XP_001607172"/>
    <property type="gene ID" value="LOC100123526"/>
</dbReference>
<dbReference type="Gene3D" id="3.90.70.10">
    <property type="entry name" value="Cysteine proteinases"/>
    <property type="match status" value="2"/>
</dbReference>
<dbReference type="AlphaFoldDB" id="A0A7M7LMN9"/>
<dbReference type="InterPro" id="IPR013083">
    <property type="entry name" value="Znf_RING/FYVE/PHD"/>
</dbReference>
<dbReference type="FunCoup" id="A0A7M7LMN9">
    <property type="interactions" value="2234"/>
</dbReference>
<feature type="region of interest" description="Disordered" evidence="7">
    <location>
        <begin position="849"/>
        <end position="885"/>
    </location>
</feature>
<dbReference type="PANTHER" id="PTHR24006:SF781">
    <property type="entry name" value="LD34905P"/>
    <property type="match status" value="1"/>
</dbReference>
<feature type="region of interest" description="Disordered" evidence="7">
    <location>
        <begin position="1"/>
        <end position="25"/>
    </location>
</feature>
<evidence type="ECO:0000259" key="9">
    <source>
        <dbReference type="PROSITE" id="PS50271"/>
    </source>
</evidence>
<evidence type="ECO:0000256" key="7">
    <source>
        <dbReference type="SAM" id="MobiDB-lite"/>
    </source>
</evidence>
<name>A0A7M7LMN9_NASVI</name>
<keyword evidence="6" id="KW-0788">Thiol protease</keyword>
<feature type="compositionally biased region" description="Basic and acidic residues" evidence="7">
    <location>
        <begin position="640"/>
        <end position="654"/>
    </location>
</feature>
<comment type="catalytic activity">
    <reaction evidence="6">
        <text>Thiol-dependent hydrolysis of ester, thioester, amide, peptide and isopeptide bonds formed by the C-terminal Gly of ubiquitin (a 76-residue protein attached to proteins as an intracellular targeting signal).</text>
        <dbReference type="EC" id="3.4.19.12"/>
    </reaction>
</comment>
<gene>
    <name evidence="10" type="primary">100123526</name>
</gene>
<dbReference type="GO" id="GO:0008270">
    <property type="term" value="F:zinc ion binding"/>
    <property type="evidence" value="ECO:0007669"/>
    <property type="project" value="UniProtKB-KW"/>
</dbReference>
<dbReference type="InterPro" id="IPR018200">
    <property type="entry name" value="USP_CS"/>
</dbReference>
<dbReference type="InterPro" id="IPR038765">
    <property type="entry name" value="Papain-like_cys_pep_sf"/>
</dbReference>
<dbReference type="GO" id="GO:0005829">
    <property type="term" value="C:cytosol"/>
    <property type="evidence" value="ECO:0007669"/>
    <property type="project" value="TreeGrafter"/>
</dbReference>
<evidence type="ECO:0000256" key="1">
    <source>
        <dbReference type="ARBA" id="ARBA00009085"/>
    </source>
</evidence>
<evidence type="ECO:0000256" key="6">
    <source>
        <dbReference type="RuleBase" id="RU366025"/>
    </source>
</evidence>
<feature type="region of interest" description="Disordered" evidence="7">
    <location>
        <begin position="418"/>
        <end position="513"/>
    </location>
</feature>
<keyword evidence="6" id="KW-0833">Ubl conjugation pathway</keyword>
<dbReference type="PANTHER" id="PTHR24006">
    <property type="entry name" value="UBIQUITIN CARBOXYL-TERMINAL HYDROLASE"/>
    <property type="match status" value="1"/>
</dbReference>
<feature type="compositionally biased region" description="Polar residues" evidence="7">
    <location>
        <begin position="501"/>
        <end position="513"/>
    </location>
</feature>
<feature type="compositionally biased region" description="Acidic residues" evidence="7">
    <location>
        <begin position="475"/>
        <end position="493"/>
    </location>
</feature>
<dbReference type="KEGG" id="nvi:100123526"/>
<feature type="compositionally biased region" description="Low complexity" evidence="7">
    <location>
        <begin position="600"/>
        <end position="611"/>
    </location>
</feature>
<reference evidence="10" key="1">
    <citation type="submission" date="2021-01" db="UniProtKB">
        <authorList>
            <consortium name="EnsemblMetazoa"/>
        </authorList>
    </citation>
    <scope>IDENTIFICATION</scope>
</reference>
<dbReference type="OMA" id="MAAGHYV"/>
<keyword evidence="3 5" id="KW-0863">Zinc-finger</keyword>
<evidence type="ECO:0000256" key="3">
    <source>
        <dbReference type="ARBA" id="ARBA00022771"/>
    </source>
</evidence>
<dbReference type="EC" id="3.4.19.12" evidence="6"/>
<feature type="domain" description="UBP-type" evidence="9">
    <location>
        <begin position="30"/>
        <end position="155"/>
    </location>
</feature>
<dbReference type="PROSITE" id="PS50271">
    <property type="entry name" value="ZF_UBP"/>
    <property type="match status" value="1"/>
</dbReference>
<feature type="compositionally biased region" description="Polar residues" evidence="7">
    <location>
        <begin position="665"/>
        <end position="678"/>
    </location>
</feature>
<evidence type="ECO:0000313" key="10">
    <source>
        <dbReference type="EnsemblMetazoa" id="XP_001607172"/>
    </source>
</evidence>
<dbReference type="CDD" id="cd02667">
    <property type="entry name" value="Peptidase_C19K"/>
    <property type="match status" value="1"/>
</dbReference>
<evidence type="ECO:0000256" key="2">
    <source>
        <dbReference type="ARBA" id="ARBA00022723"/>
    </source>
</evidence>
<feature type="compositionally biased region" description="Basic residues" evidence="7">
    <location>
        <begin position="437"/>
        <end position="451"/>
    </location>
</feature>
<dbReference type="OrthoDB" id="2020758at2759"/>
<keyword evidence="6" id="KW-0645">Protease</keyword>
<dbReference type="InParanoid" id="A0A7M7LMN9"/>
<dbReference type="PROSITE" id="PS00972">
    <property type="entry name" value="USP_1"/>
    <property type="match status" value="1"/>
</dbReference>
<dbReference type="GO" id="GO:0016579">
    <property type="term" value="P:protein deubiquitination"/>
    <property type="evidence" value="ECO:0007669"/>
    <property type="project" value="InterPro"/>
</dbReference>
<dbReference type="SMART" id="SM00290">
    <property type="entry name" value="ZnF_UBP"/>
    <property type="match status" value="1"/>
</dbReference>
<evidence type="ECO:0000313" key="11">
    <source>
        <dbReference type="Proteomes" id="UP000002358"/>
    </source>
</evidence>
<dbReference type="InterPro" id="IPR001607">
    <property type="entry name" value="Znf_UBP"/>
</dbReference>
<feature type="region of interest" description="Disordered" evidence="7">
    <location>
        <begin position="593"/>
        <end position="679"/>
    </location>
</feature>
<dbReference type="GO" id="GO:0006508">
    <property type="term" value="P:proteolysis"/>
    <property type="evidence" value="ECO:0007669"/>
    <property type="project" value="UniProtKB-KW"/>
</dbReference>
<comment type="similarity">
    <text evidence="1 6">Belongs to the peptidase C19 family.</text>
</comment>
<feature type="domain" description="USP" evidence="8">
    <location>
        <begin position="192"/>
        <end position="916"/>
    </location>
</feature>
<proteinExistence type="inferred from homology"/>
<keyword evidence="4" id="KW-0862">Zinc</keyword>
<dbReference type="Proteomes" id="UP000002358">
    <property type="component" value="Chromosome 4"/>
</dbReference>
<dbReference type="PROSITE" id="PS50235">
    <property type="entry name" value="USP_3"/>
    <property type="match status" value="1"/>
</dbReference>
<protein>
    <recommendedName>
        <fullName evidence="6">Ubiquitin carboxyl-terminal hydrolase</fullName>
        <ecNumber evidence="6">3.4.19.12</ecNumber>
    </recommendedName>
</protein>
<dbReference type="PROSITE" id="PS00973">
    <property type="entry name" value="USP_2"/>
    <property type="match status" value="1"/>
</dbReference>
<dbReference type="Pfam" id="PF00443">
    <property type="entry name" value="UCH"/>
    <property type="match status" value="1"/>
</dbReference>
<keyword evidence="2" id="KW-0479">Metal-binding</keyword>
<dbReference type="InterPro" id="IPR050164">
    <property type="entry name" value="Peptidase_C19"/>
</dbReference>
<evidence type="ECO:0000259" key="8">
    <source>
        <dbReference type="PROSITE" id="PS50235"/>
    </source>
</evidence>
<evidence type="ECO:0000256" key="5">
    <source>
        <dbReference type="PROSITE-ProRule" id="PRU00502"/>
    </source>
</evidence>
<dbReference type="GO" id="GO:0004843">
    <property type="term" value="F:cysteine-type deubiquitinase activity"/>
    <property type="evidence" value="ECO:0007669"/>
    <property type="project" value="UniProtKB-UniRule"/>
</dbReference>
<dbReference type="InterPro" id="IPR001394">
    <property type="entry name" value="Peptidase_C19_UCH"/>
</dbReference>
<organism evidence="10 11">
    <name type="scientific">Nasonia vitripennis</name>
    <name type="common">Parasitic wasp</name>
    <dbReference type="NCBI Taxonomy" id="7425"/>
    <lineage>
        <taxon>Eukaryota</taxon>
        <taxon>Metazoa</taxon>
        <taxon>Ecdysozoa</taxon>
        <taxon>Arthropoda</taxon>
        <taxon>Hexapoda</taxon>
        <taxon>Insecta</taxon>
        <taxon>Pterygota</taxon>
        <taxon>Neoptera</taxon>
        <taxon>Endopterygota</taxon>
        <taxon>Hymenoptera</taxon>
        <taxon>Apocrita</taxon>
        <taxon>Proctotrupomorpha</taxon>
        <taxon>Chalcidoidea</taxon>
        <taxon>Pteromalidae</taxon>
        <taxon>Pteromalinae</taxon>
        <taxon>Nasonia</taxon>
    </lineage>
</organism>
<dbReference type="SUPFAM" id="SSF57850">
    <property type="entry name" value="RING/U-box"/>
    <property type="match status" value="1"/>
</dbReference>
<keyword evidence="6" id="KW-0378">Hydrolase</keyword>
<accession>A0A7M7LMN9</accession>
<keyword evidence="11" id="KW-1185">Reference proteome</keyword>
<dbReference type="SUPFAM" id="SSF54001">
    <property type="entry name" value="Cysteine proteinases"/>
    <property type="match status" value="1"/>
</dbReference>
<dbReference type="Gene3D" id="3.30.40.10">
    <property type="entry name" value="Zinc/RING finger domain, C3HC4 (zinc finger)"/>
    <property type="match status" value="1"/>
</dbReference>
<feature type="region of interest" description="Disordered" evidence="7">
    <location>
        <begin position="552"/>
        <end position="571"/>
    </location>
</feature>
<dbReference type="InterPro" id="IPR028889">
    <property type="entry name" value="USP"/>
</dbReference>
<dbReference type="Pfam" id="PF02148">
    <property type="entry name" value="zf-UBP"/>
    <property type="match status" value="1"/>
</dbReference>
<evidence type="ECO:0000256" key="4">
    <source>
        <dbReference type="ARBA" id="ARBA00022833"/>
    </source>
</evidence>
<sequence length="917" mass="102527">MGKKRRQHDNNVDGSEDSTESGDGYNSKGPTCAHFMQAQNVLNLRKAVKDKKMNNKCFDCQKAGVDMITDNEDELSNEPPLLWICLQCGHVACGRDKKSHAIEHHETPRNGVHCVVMDTQRWSVWCYKCDDTVNNSSPKHKRKLDEITDLLKKWANKPAPTQPKPHITMCQNETSTMDNEKKKILNNLPKVGGLVNLGNTCFFNAVLQCLAQTPYLIKVLDDLQEPGQKFVLPGGKLKVADEEEIELPPIEGVLEESGNFTPVLRKTLSDMQNSDGQVYKPAELLNSLRKKTMACTDGGQHDSHELLRHLLELVRNEDVRRYQKVILEEVGLSGKTKPQCVDENLKSRVKFYGNQANAKLLGPERVFRGELVSTLNCLECHHSSIRTEPFLDLSLPILIEKPLPPILKRKNSSYENSVDAMGNNVSNTPTKHESKKAFRQASKANHRSNRIKSRDSYCSPNTNRISEEKKGYVAESEESDADVEDNIENEDASAPEIGESGYSSEKPSAVTSPVSLADLRTTDRNDSLDMNVSSIEIDVTSCSFDYTSLANDNNTNFNNSQSPDDVPMLDITENRKNDTMGLSLSNSLIAHPDWTSPEVPTISPLSSPLTSKDSPTSPISSAVDGDDNEKVSKLVLRLDNNTEKQESSDKEDSTNKASTELADDISTSNKGNNTSKKLSNGIGDLMSNITKLDLSSPFDSPTRYPTKDGECSVQVYLNQFTERELMSGNNKVGCTACTERENKGKKEGVKMVCTDSTKQYLISRVPAVLILHLKRFQVQKFSFRKVGKHVSFPMLLDLAPVSKDYTKRRIYALYGVVEHSGTLYGGHYIAYVKSRAPLKPNDPRWSFLPTRDSFENKESSSESNSELESDETSENKTPQVEPPPGRWYYVSDSRVHEVDEKTVLGSEAYLLFYERIL</sequence>
<dbReference type="GO" id="GO:0005634">
    <property type="term" value="C:nucleus"/>
    <property type="evidence" value="ECO:0007669"/>
    <property type="project" value="TreeGrafter"/>
</dbReference>